<feature type="coiled-coil region" evidence="4">
    <location>
        <begin position="170"/>
        <end position="197"/>
    </location>
</feature>
<keyword evidence="5" id="KW-0812">Transmembrane</keyword>
<evidence type="ECO:0000256" key="5">
    <source>
        <dbReference type="SAM" id="Phobius"/>
    </source>
</evidence>
<feature type="transmembrane region" description="Helical" evidence="5">
    <location>
        <begin position="361"/>
        <end position="379"/>
    </location>
</feature>
<dbReference type="Gene3D" id="3.40.50.300">
    <property type="entry name" value="P-loop containing nucleotide triphosphate hydrolases"/>
    <property type="match status" value="1"/>
</dbReference>
<keyword evidence="2" id="KW-0547">Nucleotide-binding</keyword>
<evidence type="ECO:0000256" key="4">
    <source>
        <dbReference type="SAM" id="Coils"/>
    </source>
</evidence>
<dbReference type="PANTHER" id="PTHR10903:SF184">
    <property type="entry name" value="GTP-BINDING PROTEIN A"/>
    <property type="match status" value="1"/>
</dbReference>
<dbReference type="Pfam" id="PF04548">
    <property type="entry name" value="AIG1"/>
    <property type="match status" value="1"/>
</dbReference>
<keyword evidence="4" id="KW-0175">Coiled coil</keyword>
<dbReference type="PANTHER" id="PTHR10903">
    <property type="entry name" value="GTPASE, IMAP FAMILY MEMBER-RELATED"/>
    <property type="match status" value="1"/>
</dbReference>
<dbReference type="Proteomes" id="UP000762676">
    <property type="component" value="Unassembled WGS sequence"/>
</dbReference>
<reference evidence="7 8" key="1">
    <citation type="journal article" date="2021" name="Elife">
        <title>Chloroplast acquisition without the gene transfer in kleptoplastic sea slugs, Plakobranchus ocellatus.</title>
        <authorList>
            <person name="Maeda T."/>
            <person name="Takahashi S."/>
            <person name="Yoshida T."/>
            <person name="Shimamura S."/>
            <person name="Takaki Y."/>
            <person name="Nagai Y."/>
            <person name="Toyoda A."/>
            <person name="Suzuki Y."/>
            <person name="Arimoto A."/>
            <person name="Ishii H."/>
            <person name="Satoh N."/>
            <person name="Nishiyama T."/>
            <person name="Hasebe M."/>
            <person name="Maruyama T."/>
            <person name="Minagawa J."/>
            <person name="Obokata J."/>
            <person name="Shigenobu S."/>
        </authorList>
    </citation>
    <scope>NUCLEOTIDE SEQUENCE [LARGE SCALE GENOMIC DNA]</scope>
</reference>
<organism evidence="7 8">
    <name type="scientific">Elysia marginata</name>
    <dbReference type="NCBI Taxonomy" id="1093978"/>
    <lineage>
        <taxon>Eukaryota</taxon>
        <taxon>Metazoa</taxon>
        <taxon>Spiralia</taxon>
        <taxon>Lophotrochozoa</taxon>
        <taxon>Mollusca</taxon>
        <taxon>Gastropoda</taxon>
        <taxon>Heterobranchia</taxon>
        <taxon>Euthyneura</taxon>
        <taxon>Panpulmonata</taxon>
        <taxon>Sacoglossa</taxon>
        <taxon>Placobranchoidea</taxon>
        <taxon>Plakobranchidae</taxon>
        <taxon>Elysia</taxon>
    </lineage>
</organism>
<evidence type="ECO:0000256" key="2">
    <source>
        <dbReference type="ARBA" id="ARBA00022741"/>
    </source>
</evidence>
<feature type="transmembrane region" description="Helical" evidence="5">
    <location>
        <begin position="331"/>
        <end position="355"/>
    </location>
</feature>
<dbReference type="InterPro" id="IPR045058">
    <property type="entry name" value="GIMA/IAN/Toc"/>
</dbReference>
<gene>
    <name evidence="7" type="ORF">ElyMa_000377500</name>
</gene>
<protein>
    <submittedName>
        <fullName evidence="7">Immune-associated nucleotide-binding protein 4</fullName>
    </submittedName>
</protein>
<evidence type="ECO:0000256" key="3">
    <source>
        <dbReference type="ARBA" id="ARBA00023134"/>
    </source>
</evidence>
<dbReference type="InterPro" id="IPR027417">
    <property type="entry name" value="P-loop_NTPase"/>
</dbReference>
<dbReference type="EMBL" id="BMAT01000738">
    <property type="protein sequence ID" value="GFR72359.1"/>
    <property type="molecule type" value="Genomic_DNA"/>
</dbReference>
<evidence type="ECO:0000313" key="8">
    <source>
        <dbReference type="Proteomes" id="UP000762676"/>
    </source>
</evidence>
<keyword evidence="5" id="KW-0472">Membrane</keyword>
<proteinExistence type="inferred from homology"/>
<dbReference type="GO" id="GO:0005525">
    <property type="term" value="F:GTP binding"/>
    <property type="evidence" value="ECO:0007669"/>
    <property type="project" value="UniProtKB-KW"/>
</dbReference>
<accession>A0AAV4FGC4</accession>
<comment type="caution">
    <text evidence="7">The sequence shown here is derived from an EMBL/GenBank/DDBJ whole genome shotgun (WGS) entry which is preliminary data.</text>
</comment>
<keyword evidence="5" id="KW-1133">Transmembrane helix</keyword>
<name>A0AAV4FGC4_9GAST</name>
<feature type="domain" description="AIG1-type G" evidence="6">
    <location>
        <begin position="11"/>
        <end position="238"/>
    </location>
</feature>
<evidence type="ECO:0000259" key="6">
    <source>
        <dbReference type="PROSITE" id="PS51720"/>
    </source>
</evidence>
<dbReference type="InterPro" id="IPR006703">
    <property type="entry name" value="G_AIG1"/>
</dbReference>
<comment type="similarity">
    <text evidence="1">Belongs to the TRAFAC class TrmE-Era-EngA-EngB-Septin-like GTPase superfamily. AIG1/Toc34/Toc159-like paraseptin GTPase family. IAN subfamily.</text>
</comment>
<keyword evidence="3" id="KW-0342">GTP-binding</keyword>
<evidence type="ECO:0000256" key="1">
    <source>
        <dbReference type="ARBA" id="ARBA00008535"/>
    </source>
</evidence>
<keyword evidence="8" id="KW-1185">Reference proteome</keyword>
<evidence type="ECO:0000313" key="7">
    <source>
        <dbReference type="EMBL" id="GFR72359.1"/>
    </source>
</evidence>
<dbReference type="AlphaFoldDB" id="A0AAV4FGC4"/>
<dbReference type="SUPFAM" id="SSF52540">
    <property type="entry name" value="P-loop containing nucleoside triphosphate hydrolases"/>
    <property type="match status" value="1"/>
</dbReference>
<dbReference type="PROSITE" id="PS51720">
    <property type="entry name" value="G_AIG1"/>
    <property type="match status" value="1"/>
</dbReference>
<sequence>MAAKCIENPRSKRLNIALIGKTGAGKSLTGNSILNKDVFDVSDGTDSATSETNWEVRQYGDQVIKVVDLPGAKDTRVDKKQDFEILVTRMKEAMLIIPEGYHAFLYTIKYPSRFTEEDAEVLETLKKILKPDVTQKHCILLMTGGDDFRFDNKKKGKTFEDLRAKGTEDKTIQQAQLDRLLAEVNNLQKANGVYTDENFENAKALRERQKSEAKGAVIDEIALEELRLFLDQMLNSDHNDLSKISSSCAQLIIRFGKSNKNGKINGLLGKLTTLKQLIDDTYRVVHDTPEERDKRAKFIKMKVDGAIIKMRDHVEAIEEIYRDLKKRQTSLAGGIIASFGLCMAQLHMVATTAAIVPEVVVLAPLALVPSLIVMVGLVIKYSK</sequence>